<dbReference type="GO" id="GO:0003723">
    <property type="term" value="F:RNA binding"/>
    <property type="evidence" value="ECO:0007669"/>
    <property type="project" value="InterPro"/>
</dbReference>
<dbReference type="Pfam" id="PF00978">
    <property type="entry name" value="RdRP_2"/>
    <property type="match status" value="1"/>
</dbReference>
<reference evidence="10" key="1">
    <citation type="journal article" date="2018" name="Plant Pathol.">
        <title>Using High Throughput Sequencing in support of a plant health outbreak reveals novel viruses in Ullucus tuberosus (Basellaceae).</title>
        <authorList>
            <person name="Fox A."/>
            <person name="Fowkes A."/>
            <person name="Skelton A."/>
            <person name="Harju V."/>
            <person name="Buxton-Kirk A."/>
            <person name="Kelly M."/>
            <person name="Forde S."/>
            <person name="Pufal H."/>
            <person name="Conyers C."/>
            <person name="Ward R."/>
            <person name="Weekes R."/>
            <person name="Boonham N."/>
            <person name="Adams I."/>
        </authorList>
    </citation>
    <scope>NUCLEOTIDE SEQUENCE</scope>
    <source>
        <strain evidence="10">UTomV1</strain>
    </source>
</reference>
<keyword evidence="7" id="KW-0378">Hydrolase</keyword>
<dbReference type="GO" id="GO:0003968">
    <property type="term" value="F:RNA-directed RNA polymerase activity"/>
    <property type="evidence" value="ECO:0007669"/>
    <property type="project" value="UniProtKB-KW"/>
</dbReference>
<evidence type="ECO:0000259" key="9">
    <source>
        <dbReference type="PROSITE" id="PS50507"/>
    </source>
</evidence>
<evidence type="ECO:0000256" key="1">
    <source>
        <dbReference type="ARBA" id="ARBA00013540"/>
    </source>
</evidence>
<dbReference type="GO" id="GO:0004386">
    <property type="term" value="F:helicase activity"/>
    <property type="evidence" value="ECO:0007669"/>
    <property type="project" value="UniProtKB-KW"/>
</dbReference>
<dbReference type="GO" id="GO:0039694">
    <property type="term" value="P:viral RNA genome replication"/>
    <property type="evidence" value="ECO:0007669"/>
    <property type="project" value="InterPro"/>
</dbReference>
<accession>A0A3G8FWP5</accession>
<dbReference type="PROSITE" id="PS50507">
    <property type="entry name" value="RDRP_SSRNA_POS"/>
    <property type="match status" value="1"/>
</dbReference>
<protein>
    <recommendedName>
        <fullName evidence="1">Replicase large subunit</fullName>
    </recommendedName>
</protein>
<dbReference type="SUPFAM" id="SSF56672">
    <property type="entry name" value="DNA/RNA polymerases"/>
    <property type="match status" value="1"/>
</dbReference>
<dbReference type="InterPro" id="IPR047310">
    <property type="entry name" value="Virgaviridae_RdRp"/>
</dbReference>
<evidence type="ECO:0000256" key="4">
    <source>
        <dbReference type="ARBA" id="ARBA00022679"/>
    </source>
</evidence>
<keyword evidence="7" id="KW-0347">Helicase</keyword>
<dbReference type="CDD" id="cd23251">
    <property type="entry name" value="Virgaviridae_RdRp"/>
    <property type="match status" value="1"/>
</dbReference>
<keyword evidence="4" id="KW-0808">Transferase</keyword>
<sequence length="500" mass="56845">MFVPTPKSGAPTDLQFYYDTLLPGNSTVMNEFDAVTMVLRDNVLNVKDCTIDFSKSVPLPRVSKEFLKPLIRTSAEKPRTPGLLENLVAMIKRNMNAPDLTGTIDIEDTAAVVADRFFESYIVKEFSGLEGPLLTNDAFQRWLSKQESSTIGQLANFNFVDLPAVDQYKHMIKCQPKQKLDLSIQDEYPALQTIVYHSKQINAIFGPLFSELTRLLLERVDSSKFLFYTRRTPTQIQEFFSDLDSTNPMDVLELDISKYDKSQNEFHCAVEYAIWERLGLNGFLEEVWKQGHRKTTIKDFIAGIKTCIWYQRKSGDVTTFIGNTVIIAACLASLVPMEKVIKAAFCGDDSLIYLPRGTDLPDIQSGANLMWNFEAKLFRKRYGYFCGRYIIHHDKGAIVYYDPLKLISKLGCKHITDWDHLEEFRVSLSDVCVSLTNCAYFGQLNDAIAEVHNTAVNGSFAFCCVVKYLSDKRLFRDLFFRDGLSDRETKGVGVSKPYKG</sequence>
<keyword evidence="3" id="KW-0945">Host-virus interaction</keyword>
<evidence type="ECO:0000256" key="8">
    <source>
        <dbReference type="ARBA" id="ARBA00022953"/>
    </source>
</evidence>
<organism evidence="10">
    <name type="scientific">Ullucus tobamovirus 1</name>
    <dbReference type="NCBI Taxonomy" id="2491948"/>
    <lineage>
        <taxon>Viruses</taxon>
        <taxon>Riboviria</taxon>
        <taxon>Orthornavirae</taxon>
        <taxon>Kitrinoviricota</taxon>
        <taxon>Alsuviricetes</taxon>
        <taxon>Martellivirales</taxon>
        <taxon>Virgaviridae</taxon>
        <taxon>Tobamovirus</taxon>
    </lineage>
</organism>
<dbReference type="EMBL" id="MH645158">
    <property type="protein sequence ID" value="AZF99047.1"/>
    <property type="molecule type" value="Genomic_RNA"/>
</dbReference>
<evidence type="ECO:0000256" key="7">
    <source>
        <dbReference type="ARBA" id="ARBA00022806"/>
    </source>
</evidence>
<dbReference type="GO" id="GO:0006351">
    <property type="term" value="P:DNA-templated transcription"/>
    <property type="evidence" value="ECO:0007669"/>
    <property type="project" value="InterPro"/>
</dbReference>
<evidence type="ECO:0000313" key="10">
    <source>
        <dbReference type="EMBL" id="AZF99047.1"/>
    </source>
</evidence>
<keyword evidence="6" id="KW-0547">Nucleotide-binding</keyword>
<name>A0A3G8FWP5_9VIRU</name>
<dbReference type="InterPro" id="IPR043502">
    <property type="entry name" value="DNA/RNA_pol_sf"/>
</dbReference>
<keyword evidence="8" id="KW-0693">Viral RNA replication</keyword>
<evidence type="ECO:0000256" key="6">
    <source>
        <dbReference type="ARBA" id="ARBA00022741"/>
    </source>
</evidence>
<evidence type="ECO:0000256" key="3">
    <source>
        <dbReference type="ARBA" id="ARBA00022581"/>
    </source>
</evidence>
<dbReference type="InterPro" id="IPR001788">
    <property type="entry name" value="RNA-dep_RNA_pol_alsuvir"/>
</dbReference>
<proteinExistence type="predicted"/>
<keyword evidence="2" id="KW-0696">RNA-directed RNA polymerase</keyword>
<keyword evidence="5" id="KW-0548">Nucleotidyltransferase</keyword>
<evidence type="ECO:0000256" key="5">
    <source>
        <dbReference type="ARBA" id="ARBA00022695"/>
    </source>
</evidence>
<dbReference type="GO" id="GO:0000166">
    <property type="term" value="F:nucleotide binding"/>
    <property type="evidence" value="ECO:0007669"/>
    <property type="project" value="UniProtKB-KW"/>
</dbReference>
<feature type="domain" description="RdRp catalytic" evidence="9">
    <location>
        <begin position="249"/>
        <end position="362"/>
    </location>
</feature>
<dbReference type="InterPro" id="IPR007094">
    <property type="entry name" value="RNA-dir_pol_PSvirus"/>
</dbReference>
<keyword evidence="7" id="KW-0067">ATP-binding</keyword>
<evidence type="ECO:0000256" key="2">
    <source>
        <dbReference type="ARBA" id="ARBA00022484"/>
    </source>
</evidence>